<reference evidence="1 2" key="1">
    <citation type="submission" date="2024-07" db="EMBL/GenBank/DDBJ databases">
        <title>Section-level genome sequencing and comparative genomics of Aspergillus sections Usti and Cavernicolus.</title>
        <authorList>
            <consortium name="Lawrence Berkeley National Laboratory"/>
            <person name="Nybo J.L."/>
            <person name="Vesth T.C."/>
            <person name="Theobald S."/>
            <person name="Frisvad J.C."/>
            <person name="Larsen T.O."/>
            <person name="Kjaerboelling I."/>
            <person name="Rothschild-Mancinelli K."/>
            <person name="Lyhne E.K."/>
            <person name="Kogle M.E."/>
            <person name="Barry K."/>
            <person name="Clum A."/>
            <person name="Na H."/>
            <person name="Ledsgaard L."/>
            <person name="Lin J."/>
            <person name="Lipzen A."/>
            <person name="Kuo A."/>
            <person name="Riley R."/>
            <person name="Mondo S."/>
            <person name="LaButti K."/>
            <person name="Haridas S."/>
            <person name="Pangalinan J."/>
            <person name="Salamov A.A."/>
            <person name="Simmons B.A."/>
            <person name="Magnuson J.K."/>
            <person name="Chen J."/>
            <person name="Drula E."/>
            <person name="Henrissat B."/>
            <person name="Wiebenga A."/>
            <person name="Lubbers R.J."/>
            <person name="Gomes A.C."/>
            <person name="Macurrencykelacurrency M.R."/>
            <person name="Stajich J."/>
            <person name="Grigoriev I.V."/>
            <person name="Mortensen U.H."/>
            <person name="De vries R.P."/>
            <person name="Baker S.E."/>
            <person name="Andersen M.R."/>
        </authorList>
    </citation>
    <scope>NUCLEOTIDE SEQUENCE [LARGE SCALE GENOMIC DNA]</scope>
    <source>
        <strain evidence="1 2">CBS 756.74</strain>
    </source>
</reference>
<dbReference type="Proteomes" id="UP001610444">
    <property type="component" value="Unassembled WGS sequence"/>
</dbReference>
<dbReference type="GeneID" id="98159424"/>
<dbReference type="InterPro" id="IPR036291">
    <property type="entry name" value="NAD(P)-bd_dom_sf"/>
</dbReference>
<accession>A0ABR4L4F1</accession>
<dbReference type="Gene3D" id="3.40.50.720">
    <property type="entry name" value="NAD(P)-binding Rossmann-like Domain"/>
    <property type="match status" value="1"/>
</dbReference>
<evidence type="ECO:0000313" key="2">
    <source>
        <dbReference type="Proteomes" id="UP001610444"/>
    </source>
</evidence>
<name>A0ABR4L4F1_9EURO</name>
<evidence type="ECO:0000313" key="1">
    <source>
        <dbReference type="EMBL" id="KAL2859356.1"/>
    </source>
</evidence>
<comment type="caution">
    <text evidence="1">The sequence shown here is derived from an EMBL/GenBank/DDBJ whole genome shotgun (WGS) entry which is preliminary data.</text>
</comment>
<keyword evidence="2" id="KW-1185">Reference proteome</keyword>
<protein>
    <submittedName>
        <fullName evidence="1">Uncharacterized protein</fullName>
    </submittedName>
</protein>
<dbReference type="EMBL" id="JBFXLR010000003">
    <property type="protein sequence ID" value="KAL2859356.1"/>
    <property type="molecule type" value="Genomic_DNA"/>
</dbReference>
<dbReference type="SUPFAM" id="SSF51735">
    <property type="entry name" value="NAD(P)-binding Rossmann-fold domains"/>
    <property type="match status" value="1"/>
</dbReference>
<dbReference type="RefSeq" id="XP_070904290.1">
    <property type="nucleotide sequence ID" value="XM_071044260.1"/>
</dbReference>
<sequence length="99" mass="10475">MSSSPPDSSSWTLGPSTNPLPLFALRMKLASQPQAPPSFDLPGQTGIITGASSGLGYAAATALLRYNLSHLIMTVRTESKGTEAAAKLRELHRNPRIEA</sequence>
<proteinExistence type="predicted"/>
<organism evidence="1 2">
    <name type="scientific">Aspergillus pseudodeflectus</name>
    <dbReference type="NCBI Taxonomy" id="176178"/>
    <lineage>
        <taxon>Eukaryota</taxon>
        <taxon>Fungi</taxon>
        <taxon>Dikarya</taxon>
        <taxon>Ascomycota</taxon>
        <taxon>Pezizomycotina</taxon>
        <taxon>Eurotiomycetes</taxon>
        <taxon>Eurotiomycetidae</taxon>
        <taxon>Eurotiales</taxon>
        <taxon>Aspergillaceae</taxon>
        <taxon>Aspergillus</taxon>
        <taxon>Aspergillus subgen. Nidulantes</taxon>
    </lineage>
</organism>
<gene>
    <name evidence="1" type="ORF">BJX68DRAFT_261795</name>
</gene>